<dbReference type="HOGENOM" id="CLU_001724_4_0_1"/>
<dbReference type="PANTHER" id="PTHR48047:SF182">
    <property type="entry name" value="GLYCOSYLTRANSFERASE"/>
    <property type="match status" value="1"/>
</dbReference>
<proteinExistence type="inferred from homology"/>
<organism evidence="5">
    <name type="scientific">Oryza sativa subsp. japonica</name>
    <name type="common">Rice</name>
    <dbReference type="NCBI Taxonomy" id="39947"/>
    <lineage>
        <taxon>Eukaryota</taxon>
        <taxon>Viridiplantae</taxon>
        <taxon>Streptophyta</taxon>
        <taxon>Embryophyta</taxon>
        <taxon>Tracheophyta</taxon>
        <taxon>Spermatophyta</taxon>
        <taxon>Magnoliopsida</taxon>
        <taxon>Liliopsida</taxon>
        <taxon>Poales</taxon>
        <taxon>Poaceae</taxon>
        <taxon>BOP clade</taxon>
        <taxon>Oryzoideae</taxon>
        <taxon>Oryzeae</taxon>
        <taxon>Oryzinae</taxon>
        <taxon>Oryza</taxon>
        <taxon>Oryza sativa</taxon>
    </lineage>
</organism>
<gene>
    <name evidence="5" type="ORF">OsJ_17321</name>
</gene>
<dbReference type="PROSITE" id="PS00375">
    <property type="entry name" value="UDPGT"/>
    <property type="match status" value="1"/>
</dbReference>
<evidence type="ECO:0000256" key="4">
    <source>
        <dbReference type="RuleBase" id="RU362057"/>
    </source>
</evidence>
<dbReference type="EMBL" id="CM000142">
    <property type="protein sequence ID" value="EEE62523.1"/>
    <property type="molecule type" value="Genomic_DNA"/>
</dbReference>
<dbReference type="PANTHER" id="PTHR48047">
    <property type="entry name" value="GLYCOSYLTRANSFERASE"/>
    <property type="match status" value="1"/>
</dbReference>
<comment type="similarity">
    <text evidence="1 3">Belongs to the UDP-glycosyltransferase family.</text>
</comment>
<dbReference type="Pfam" id="PF00201">
    <property type="entry name" value="UDPGT"/>
    <property type="match status" value="1"/>
</dbReference>
<dbReference type="EC" id="2.4.1.-" evidence="4"/>
<dbReference type="GO" id="GO:0008194">
    <property type="term" value="F:UDP-glycosyltransferase activity"/>
    <property type="evidence" value="ECO:0007669"/>
    <property type="project" value="InterPro"/>
</dbReference>
<dbReference type="AlphaFoldDB" id="B9FMS0"/>
<name>B9FMS0_ORYSJ</name>
<reference evidence="5" key="1">
    <citation type="journal article" date="2005" name="PLoS Biol.">
        <title>The genomes of Oryza sativa: a history of duplications.</title>
        <authorList>
            <person name="Yu J."/>
            <person name="Wang J."/>
            <person name="Lin W."/>
            <person name="Li S."/>
            <person name="Li H."/>
            <person name="Zhou J."/>
            <person name="Ni P."/>
            <person name="Dong W."/>
            <person name="Hu S."/>
            <person name="Zeng C."/>
            <person name="Zhang J."/>
            <person name="Zhang Y."/>
            <person name="Li R."/>
            <person name="Xu Z."/>
            <person name="Li S."/>
            <person name="Li X."/>
            <person name="Zheng H."/>
            <person name="Cong L."/>
            <person name="Lin L."/>
            <person name="Yin J."/>
            <person name="Geng J."/>
            <person name="Li G."/>
            <person name="Shi J."/>
            <person name="Liu J."/>
            <person name="Lv H."/>
            <person name="Li J."/>
            <person name="Wang J."/>
            <person name="Deng Y."/>
            <person name="Ran L."/>
            <person name="Shi X."/>
            <person name="Wang X."/>
            <person name="Wu Q."/>
            <person name="Li C."/>
            <person name="Ren X."/>
            <person name="Wang J."/>
            <person name="Wang X."/>
            <person name="Li D."/>
            <person name="Liu D."/>
            <person name="Zhang X."/>
            <person name="Ji Z."/>
            <person name="Zhao W."/>
            <person name="Sun Y."/>
            <person name="Zhang Z."/>
            <person name="Bao J."/>
            <person name="Han Y."/>
            <person name="Dong L."/>
            <person name="Ji J."/>
            <person name="Chen P."/>
            <person name="Wu S."/>
            <person name="Liu J."/>
            <person name="Xiao Y."/>
            <person name="Bu D."/>
            <person name="Tan J."/>
            <person name="Yang L."/>
            <person name="Ye C."/>
            <person name="Zhang J."/>
            <person name="Xu J."/>
            <person name="Zhou Y."/>
            <person name="Yu Y."/>
            <person name="Zhang B."/>
            <person name="Zhuang S."/>
            <person name="Wei H."/>
            <person name="Liu B."/>
            <person name="Lei M."/>
            <person name="Yu H."/>
            <person name="Li Y."/>
            <person name="Xu H."/>
            <person name="Wei S."/>
            <person name="He X."/>
            <person name="Fang L."/>
            <person name="Zhang Z."/>
            <person name="Zhang Y."/>
            <person name="Huang X."/>
            <person name="Su Z."/>
            <person name="Tong W."/>
            <person name="Li J."/>
            <person name="Tong Z."/>
            <person name="Li S."/>
            <person name="Ye J."/>
            <person name="Wang L."/>
            <person name="Fang L."/>
            <person name="Lei T."/>
            <person name="Chen C."/>
            <person name="Chen H."/>
            <person name="Xu Z."/>
            <person name="Li H."/>
            <person name="Huang H."/>
            <person name="Zhang F."/>
            <person name="Xu H."/>
            <person name="Li N."/>
            <person name="Zhao C."/>
            <person name="Li S."/>
            <person name="Dong L."/>
            <person name="Huang Y."/>
            <person name="Li L."/>
            <person name="Xi Y."/>
            <person name="Qi Q."/>
            <person name="Li W."/>
            <person name="Zhang B."/>
            <person name="Hu W."/>
            <person name="Zhang Y."/>
            <person name="Tian X."/>
            <person name="Jiao Y."/>
            <person name="Liang X."/>
            <person name="Jin J."/>
            <person name="Gao L."/>
            <person name="Zheng W."/>
            <person name="Hao B."/>
            <person name="Liu S."/>
            <person name="Wang W."/>
            <person name="Yuan L."/>
            <person name="Cao M."/>
            <person name="McDermott J."/>
            <person name="Samudrala R."/>
            <person name="Wang J."/>
            <person name="Wong G.K."/>
            <person name="Yang H."/>
        </authorList>
    </citation>
    <scope>NUCLEOTIDE SEQUENCE [LARGE SCALE GENOMIC DNA]</scope>
</reference>
<dbReference type="SUPFAM" id="SSF53756">
    <property type="entry name" value="UDP-Glycosyltransferase/glycogen phosphorylase"/>
    <property type="match status" value="1"/>
</dbReference>
<keyword evidence="3" id="KW-0328">Glycosyltransferase</keyword>
<accession>B9FMS0</accession>
<sequence>MNSLDDVPKPHFVLIPFMAQGHTIPMIDMAHLLAKHGAMVSFITTPVNAARIQSTIDRARELNIPIRFVPLRLPCAEVGLLDGCENVDEILEKDQVMKMTDAYGMLHKPLVLYLQEQSVPPSCIVSDLCQPWTGDVARELGIPRLMFNGFCAFASLCRYLIHQDKVFENVPDGDELVILPGFPHHLEVSKARSPGNFNSPGFEKFRTKILDEERRADSVVTNSFYELEPSFGSMARTVFLQLEEIALGLEASKRPFLWVIKSDNMPSETDKLFLPEGFEERTRGRGLIIQGWAPQALILSHPSVGGFVTHCGWNSKIEGVSAGLPMITWPHCAEQFLNEELIMNALKVGLAVGVQSITNRTMKAHEISVVKRDQIERAVVELMGDETGAEERRARAKELKEKARKAIDEGSSYNNVRQLIEYISSRGTRTDVQ</sequence>
<dbReference type="InterPro" id="IPR035595">
    <property type="entry name" value="UDP_glycos_trans_CS"/>
</dbReference>
<reference evidence="5" key="2">
    <citation type="submission" date="2008-12" db="EMBL/GenBank/DDBJ databases">
        <title>Improved gene annotation of the rice (Oryza sativa) genomes.</title>
        <authorList>
            <person name="Wang J."/>
            <person name="Li R."/>
            <person name="Fan W."/>
            <person name="Huang Q."/>
            <person name="Zhang J."/>
            <person name="Zhou Y."/>
            <person name="Hu Y."/>
            <person name="Zi S."/>
            <person name="Li J."/>
            <person name="Ni P."/>
            <person name="Zheng H."/>
            <person name="Zhang Y."/>
            <person name="Zhao M."/>
            <person name="Hao Q."/>
            <person name="McDermott J."/>
            <person name="Samudrala R."/>
            <person name="Kristiansen K."/>
            <person name="Wong G.K.-S."/>
        </authorList>
    </citation>
    <scope>NUCLEOTIDE SEQUENCE</scope>
</reference>
<evidence type="ECO:0000256" key="1">
    <source>
        <dbReference type="ARBA" id="ARBA00009995"/>
    </source>
</evidence>
<dbReference type="Proteomes" id="UP000007752">
    <property type="component" value="Chromosome 5"/>
</dbReference>
<dbReference type="Gene3D" id="3.40.50.2000">
    <property type="entry name" value="Glycogen Phosphorylase B"/>
    <property type="match status" value="2"/>
</dbReference>
<evidence type="ECO:0000313" key="5">
    <source>
        <dbReference type="EMBL" id="EEE62523.1"/>
    </source>
</evidence>
<dbReference type="CDD" id="cd03784">
    <property type="entry name" value="GT1_Gtf-like"/>
    <property type="match status" value="1"/>
</dbReference>
<dbReference type="FunFam" id="3.40.50.2000:FF:000063">
    <property type="entry name" value="Glycosyltransferase"/>
    <property type="match status" value="1"/>
</dbReference>
<evidence type="ECO:0000256" key="3">
    <source>
        <dbReference type="RuleBase" id="RU003718"/>
    </source>
</evidence>
<evidence type="ECO:0000256" key="2">
    <source>
        <dbReference type="ARBA" id="ARBA00022679"/>
    </source>
</evidence>
<protein>
    <recommendedName>
        <fullName evidence="4">Glycosyltransferase</fullName>
        <ecNumber evidence="4">2.4.1.-</ecNumber>
    </recommendedName>
</protein>
<keyword evidence="2 3" id="KW-0808">Transferase</keyword>
<dbReference type="InterPro" id="IPR002213">
    <property type="entry name" value="UDP_glucos_trans"/>
</dbReference>